<evidence type="ECO:0000313" key="1">
    <source>
        <dbReference type="EMBL" id="KAK7799034.1"/>
    </source>
</evidence>
<organism evidence="1 2">
    <name type="scientific">Myodes glareolus</name>
    <name type="common">Bank vole</name>
    <name type="synonym">Clethrionomys glareolus</name>
    <dbReference type="NCBI Taxonomy" id="447135"/>
    <lineage>
        <taxon>Eukaryota</taxon>
        <taxon>Metazoa</taxon>
        <taxon>Chordata</taxon>
        <taxon>Craniata</taxon>
        <taxon>Vertebrata</taxon>
        <taxon>Euteleostomi</taxon>
        <taxon>Mammalia</taxon>
        <taxon>Eutheria</taxon>
        <taxon>Euarchontoglires</taxon>
        <taxon>Glires</taxon>
        <taxon>Rodentia</taxon>
        <taxon>Myomorpha</taxon>
        <taxon>Muroidea</taxon>
        <taxon>Cricetidae</taxon>
        <taxon>Arvicolinae</taxon>
        <taxon>Myodes</taxon>
    </lineage>
</organism>
<sequence>PGIGATEENLVSLVHRELWITVVEPSLAVSFGALQSAKDLRNASVGICHWFRGRINAVRIGAPRLVLASQCQGACFPPLTAAWCGCKARKTPGPSPVEH</sequence>
<accession>A0AAW0HB12</accession>
<evidence type="ECO:0000313" key="2">
    <source>
        <dbReference type="Proteomes" id="UP001488838"/>
    </source>
</evidence>
<reference evidence="1 2" key="1">
    <citation type="journal article" date="2023" name="bioRxiv">
        <title>Conserved and derived expression patterns and positive selection on dental genes reveal complex evolutionary context of ever-growing rodent molars.</title>
        <authorList>
            <person name="Calamari Z.T."/>
            <person name="Song A."/>
            <person name="Cohen E."/>
            <person name="Akter M."/>
            <person name="Roy R.D."/>
            <person name="Hallikas O."/>
            <person name="Christensen M.M."/>
            <person name="Li P."/>
            <person name="Marangoni P."/>
            <person name="Jernvall J."/>
            <person name="Klein O.D."/>
        </authorList>
    </citation>
    <scope>NUCLEOTIDE SEQUENCE [LARGE SCALE GENOMIC DNA]</scope>
    <source>
        <strain evidence="1">V071</strain>
    </source>
</reference>
<dbReference type="EMBL" id="JBBHLL010000642">
    <property type="protein sequence ID" value="KAK7799034.1"/>
    <property type="molecule type" value="Genomic_DNA"/>
</dbReference>
<protein>
    <submittedName>
        <fullName evidence="1">Uncharacterized protein</fullName>
    </submittedName>
</protein>
<comment type="caution">
    <text evidence="1">The sequence shown here is derived from an EMBL/GenBank/DDBJ whole genome shotgun (WGS) entry which is preliminary data.</text>
</comment>
<gene>
    <name evidence="1" type="ORF">U0070_020044</name>
</gene>
<name>A0AAW0HB12_MYOGA</name>
<dbReference type="AlphaFoldDB" id="A0AAW0HB12"/>
<dbReference type="Proteomes" id="UP001488838">
    <property type="component" value="Unassembled WGS sequence"/>
</dbReference>
<feature type="non-terminal residue" evidence="1">
    <location>
        <position position="1"/>
    </location>
</feature>
<keyword evidence="2" id="KW-1185">Reference proteome</keyword>
<proteinExistence type="predicted"/>